<proteinExistence type="predicted"/>
<name>A0A6I6DHU2_9FIRM</name>
<reference evidence="2" key="1">
    <citation type="journal article" date="2019" name="Microbiology">
        <title>Complete Genome Sequence of an Uncultured Bacterium of the Candidate Phylum Bipolaricaulota.</title>
        <authorList>
            <person name="Kadnikov V.V."/>
            <person name="Mardanov A.V."/>
            <person name="Beletsky A.V."/>
            <person name="Frank Y.A."/>
            <person name="Karnachuk O.V."/>
            <person name="Ravin N.V."/>
        </authorList>
    </citation>
    <scope>NUCLEOTIDE SEQUENCE [LARGE SCALE GENOMIC DNA]</scope>
</reference>
<dbReference type="EMBL" id="CP046457">
    <property type="protein sequence ID" value="QGT99159.1"/>
    <property type="molecule type" value="Genomic_DNA"/>
</dbReference>
<sequence length="41" mass="4938">MKYITRYLRANLRKKIEVLIIMTIYAIITHGNKIQVPKHKK</sequence>
<evidence type="ECO:0000313" key="1">
    <source>
        <dbReference type="EMBL" id="QGT99159.1"/>
    </source>
</evidence>
<organism evidence="1 2">
    <name type="scientific">Candidatus Syntrophocurvum alkaliphilum</name>
    <dbReference type="NCBI Taxonomy" id="2293317"/>
    <lineage>
        <taxon>Bacteria</taxon>
        <taxon>Bacillati</taxon>
        <taxon>Bacillota</taxon>
        <taxon>Clostridia</taxon>
        <taxon>Eubacteriales</taxon>
        <taxon>Syntrophomonadaceae</taxon>
        <taxon>Candidatus Syntrophocurvum</taxon>
    </lineage>
</organism>
<dbReference type="Proteomes" id="UP000426444">
    <property type="component" value="Chromosome"/>
</dbReference>
<evidence type="ECO:0000313" key="2">
    <source>
        <dbReference type="Proteomes" id="UP000426444"/>
    </source>
</evidence>
<gene>
    <name evidence="1" type="ORF">SYNTR_0566</name>
</gene>
<keyword evidence="2" id="KW-1185">Reference proteome</keyword>
<accession>A0A6I6DHU2</accession>
<protein>
    <submittedName>
        <fullName evidence="1">Uncharacterized protein</fullName>
    </submittedName>
</protein>
<dbReference type="AlphaFoldDB" id="A0A6I6DHU2"/>
<dbReference type="KEGG" id="salq:SYNTR_0566"/>